<keyword evidence="1" id="KW-0732">Signal</keyword>
<proteinExistence type="predicted"/>
<name>A0ABV6FLE4_9BURK</name>
<dbReference type="Gene3D" id="2.60.120.200">
    <property type="match status" value="1"/>
</dbReference>
<comment type="caution">
    <text evidence="2">The sequence shown here is derived from an EMBL/GenBank/DDBJ whole genome shotgun (WGS) entry which is preliminary data.</text>
</comment>
<dbReference type="RefSeq" id="WP_379681479.1">
    <property type="nucleotide sequence ID" value="NZ_JBHLWP010000020.1"/>
</dbReference>
<dbReference type="InterPro" id="IPR013320">
    <property type="entry name" value="ConA-like_dom_sf"/>
</dbReference>
<dbReference type="Proteomes" id="UP001589773">
    <property type="component" value="Unassembled WGS sequence"/>
</dbReference>
<feature type="chain" id="PRO_5045730030" evidence="1">
    <location>
        <begin position="21"/>
        <end position="231"/>
    </location>
</feature>
<evidence type="ECO:0000256" key="1">
    <source>
        <dbReference type="SAM" id="SignalP"/>
    </source>
</evidence>
<feature type="signal peptide" evidence="1">
    <location>
        <begin position="1"/>
        <end position="20"/>
    </location>
</feature>
<accession>A0ABV6FLE4</accession>
<gene>
    <name evidence="2" type="ORF">ACFFJK_20160</name>
</gene>
<reference evidence="2 3" key="1">
    <citation type="submission" date="2024-09" db="EMBL/GenBank/DDBJ databases">
        <authorList>
            <person name="Sun Q."/>
            <person name="Mori K."/>
        </authorList>
    </citation>
    <scope>NUCLEOTIDE SEQUENCE [LARGE SCALE GENOMIC DNA]</scope>
    <source>
        <strain evidence="2 3">CCM 7792</strain>
    </source>
</reference>
<keyword evidence="3" id="KW-1185">Reference proteome</keyword>
<dbReference type="SUPFAM" id="SSF49899">
    <property type="entry name" value="Concanavalin A-like lectins/glucanases"/>
    <property type="match status" value="1"/>
</dbReference>
<dbReference type="Pfam" id="PF13385">
    <property type="entry name" value="Laminin_G_3"/>
    <property type="match status" value="1"/>
</dbReference>
<organism evidence="2 3">
    <name type="scientific">Massilia consociata</name>
    <dbReference type="NCBI Taxonomy" id="760117"/>
    <lineage>
        <taxon>Bacteria</taxon>
        <taxon>Pseudomonadati</taxon>
        <taxon>Pseudomonadota</taxon>
        <taxon>Betaproteobacteria</taxon>
        <taxon>Burkholderiales</taxon>
        <taxon>Oxalobacteraceae</taxon>
        <taxon>Telluria group</taxon>
        <taxon>Massilia</taxon>
    </lineage>
</organism>
<dbReference type="EMBL" id="JBHLWP010000020">
    <property type="protein sequence ID" value="MFC0254211.1"/>
    <property type="molecule type" value="Genomic_DNA"/>
</dbReference>
<evidence type="ECO:0000313" key="2">
    <source>
        <dbReference type="EMBL" id="MFC0254211.1"/>
    </source>
</evidence>
<sequence length="231" mass="25050">MKFQHLMATALLFVALDSRAALIHQFDLNGSLQDARSGKTLSTLGGKLEAGQYVFGANQGLYLELDKHLDSYTIDMAFRLDEIGGFRRLVDFKKQVSDSGLYTEGSAFRLYDYRTTGGSVAARAPTRMTITRDSDKLFALYQNGDLVFSLTDTNDIAALSTNFLYFFKDNGGSHSGEAAPGAVDFIHVYDNALGAAQVKALPMPTAVAEPASLGLMGAGLALVGWTRRRKS</sequence>
<dbReference type="InterPro" id="IPR013424">
    <property type="entry name" value="Ice-binding_C"/>
</dbReference>
<evidence type="ECO:0000313" key="3">
    <source>
        <dbReference type="Proteomes" id="UP001589773"/>
    </source>
</evidence>
<dbReference type="NCBIfam" id="TIGR02595">
    <property type="entry name" value="PEP_CTERM"/>
    <property type="match status" value="1"/>
</dbReference>
<protein>
    <submittedName>
        <fullName evidence="2">LamG-like jellyroll fold domain-containing protein</fullName>
    </submittedName>
</protein>